<feature type="transmembrane region" description="Helical" evidence="8">
    <location>
        <begin position="50"/>
        <end position="76"/>
    </location>
</feature>
<keyword evidence="3" id="KW-0813">Transport</keyword>
<keyword evidence="5 8" id="KW-0812">Transmembrane</keyword>
<dbReference type="AlphaFoldDB" id="A0A0E3SF84"/>
<evidence type="ECO:0000256" key="5">
    <source>
        <dbReference type="ARBA" id="ARBA00022692"/>
    </source>
</evidence>
<keyword evidence="10" id="KW-1185">Reference proteome</keyword>
<name>A0A0E3SF84_METBA</name>
<accession>A0A0E3SF84</accession>
<evidence type="ECO:0000256" key="3">
    <source>
        <dbReference type="ARBA" id="ARBA00022448"/>
    </source>
</evidence>
<feature type="transmembrane region" description="Helical" evidence="8">
    <location>
        <begin position="141"/>
        <end position="162"/>
    </location>
</feature>
<keyword evidence="4" id="KW-1003">Cell membrane</keyword>
<evidence type="ECO:0000256" key="2">
    <source>
        <dbReference type="ARBA" id="ARBA00010735"/>
    </source>
</evidence>
<organism evidence="9 10">
    <name type="scientific">Methanosarcina barkeri 3</name>
    <dbReference type="NCBI Taxonomy" id="1434107"/>
    <lineage>
        <taxon>Archaea</taxon>
        <taxon>Methanobacteriati</taxon>
        <taxon>Methanobacteriota</taxon>
        <taxon>Stenosarchaea group</taxon>
        <taxon>Methanomicrobia</taxon>
        <taxon>Methanosarcinales</taxon>
        <taxon>Methanosarcinaceae</taxon>
        <taxon>Methanosarcina</taxon>
    </lineage>
</organism>
<dbReference type="Pfam" id="PF03591">
    <property type="entry name" value="AzlC"/>
    <property type="match status" value="1"/>
</dbReference>
<dbReference type="GeneID" id="24787820"/>
<dbReference type="RefSeq" id="WP_048106109.1">
    <property type="nucleotide sequence ID" value="NZ_CP009517.1"/>
</dbReference>
<proteinExistence type="inferred from homology"/>
<dbReference type="PATRIC" id="fig|1434107.4.peg.478"/>
<evidence type="ECO:0000256" key="6">
    <source>
        <dbReference type="ARBA" id="ARBA00022989"/>
    </source>
</evidence>
<comment type="subcellular location">
    <subcellularLocation>
        <location evidence="1">Cell membrane</location>
        <topology evidence="1">Multi-pass membrane protein</topology>
    </subcellularLocation>
</comment>
<feature type="transmembrane region" description="Helical" evidence="8">
    <location>
        <begin position="199"/>
        <end position="232"/>
    </location>
</feature>
<dbReference type="GO" id="GO:1903785">
    <property type="term" value="P:L-valine transmembrane transport"/>
    <property type="evidence" value="ECO:0007669"/>
    <property type="project" value="TreeGrafter"/>
</dbReference>
<keyword evidence="6 8" id="KW-1133">Transmembrane helix</keyword>
<protein>
    <submittedName>
        <fullName evidence="9">Branched-chain amino acid transport protein</fullName>
    </submittedName>
</protein>
<dbReference type="KEGG" id="mbak:MSBR3_0361"/>
<evidence type="ECO:0000256" key="1">
    <source>
        <dbReference type="ARBA" id="ARBA00004651"/>
    </source>
</evidence>
<dbReference type="PANTHER" id="PTHR34979:SF1">
    <property type="entry name" value="INNER MEMBRANE PROTEIN YGAZ"/>
    <property type="match status" value="1"/>
</dbReference>
<evidence type="ECO:0000313" key="9">
    <source>
        <dbReference type="EMBL" id="AKB80939.1"/>
    </source>
</evidence>
<dbReference type="STRING" id="1434107.MSBR3_0361"/>
<dbReference type="EMBL" id="CP009517">
    <property type="protein sequence ID" value="AKB80939.1"/>
    <property type="molecule type" value="Genomic_DNA"/>
</dbReference>
<feature type="transmembrane region" description="Helical" evidence="8">
    <location>
        <begin position="169"/>
        <end position="187"/>
    </location>
</feature>
<evidence type="ECO:0000256" key="7">
    <source>
        <dbReference type="ARBA" id="ARBA00023136"/>
    </source>
</evidence>
<dbReference type="PANTHER" id="PTHR34979">
    <property type="entry name" value="INNER MEMBRANE PROTEIN YGAZ"/>
    <property type="match status" value="1"/>
</dbReference>
<dbReference type="InterPro" id="IPR011606">
    <property type="entry name" value="Brnchd-chn_aa_trnsp_permease"/>
</dbReference>
<feature type="transmembrane region" description="Helical" evidence="8">
    <location>
        <begin position="21"/>
        <end position="44"/>
    </location>
</feature>
<dbReference type="OrthoDB" id="136082at2157"/>
<sequence length="286" mass="31299">MARNGEKKKGAGDQNKDLFTIAFKTTIPVLLGYIPLGMAFGFLLDGAGYHWIYAFIMSLFVYAGSGQFLAVALLSAGAGLTEFAIATLLLNFRHAFYGLSLLEKFSGIGRVKPYLIFALTDETYALLTTTDVPQSSSKSKFYFYIAALDHLYWIAGSVLGAALGSVLDLNLDGMSFVLTALFVVLTIEQYFSSEARFPFIAAVGAGALSLILFSSDNMLLASIILGTLILIGREKSIQRTQKKQEMQKIQITEKSQKIQGVLEIQNGIRSIDTSIQPVEDKIKEEN</sequence>
<keyword evidence="7 8" id="KW-0472">Membrane</keyword>
<evidence type="ECO:0000256" key="4">
    <source>
        <dbReference type="ARBA" id="ARBA00022475"/>
    </source>
</evidence>
<evidence type="ECO:0000313" key="10">
    <source>
        <dbReference type="Proteomes" id="UP000033066"/>
    </source>
</evidence>
<comment type="similarity">
    <text evidence="2">Belongs to the AzlC family.</text>
</comment>
<dbReference type="Proteomes" id="UP000033066">
    <property type="component" value="Chromosome"/>
</dbReference>
<reference evidence="9" key="1">
    <citation type="submission" date="2014-07" db="EMBL/GenBank/DDBJ databases">
        <title>Methanogenic archaea and the global carbon cycle.</title>
        <authorList>
            <person name="Henriksen J.R."/>
            <person name="Luke J."/>
            <person name="Reinhart S."/>
            <person name="Benedict M.N."/>
            <person name="Youngblut N.D."/>
            <person name="Metcalf M.E."/>
            <person name="Whitaker R.J."/>
            <person name="Metcalf W.W."/>
        </authorList>
    </citation>
    <scope>NUCLEOTIDE SEQUENCE [LARGE SCALE GENOMIC DNA]</scope>
    <source>
        <strain evidence="9">3</strain>
    </source>
</reference>
<gene>
    <name evidence="9" type="ORF">MSBR3_0361</name>
</gene>
<dbReference type="HOGENOM" id="CLU_065777_4_0_2"/>
<dbReference type="GO" id="GO:0005886">
    <property type="term" value="C:plasma membrane"/>
    <property type="evidence" value="ECO:0007669"/>
    <property type="project" value="UniProtKB-SubCell"/>
</dbReference>
<evidence type="ECO:0000256" key="8">
    <source>
        <dbReference type="SAM" id="Phobius"/>
    </source>
</evidence>